<proteinExistence type="inferred from homology"/>
<evidence type="ECO:0000256" key="4">
    <source>
        <dbReference type="ARBA" id="ARBA00022989"/>
    </source>
</evidence>
<dbReference type="InterPro" id="IPR022764">
    <property type="entry name" value="Peptidase_S54_rhomboid_dom"/>
</dbReference>
<dbReference type="Pfam" id="PF01694">
    <property type="entry name" value="Rhomboid"/>
    <property type="match status" value="1"/>
</dbReference>
<dbReference type="EMBL" id="AC152185">
    <property type="protein sequence ID" value="ABN07960.1"/>
    <property type="molecule type" value="Genomic_DNA"/>
</dbReference>
<feature type="domain" description="Peptidase S54 rhomboid" evidence="6">
    <location>
        <begin position="15"/>
        <end position="52"/>
    </location>
</feature>
<comment type="subcellular location">
    <subcellularLocation>
        <location evidence="1">Membrane</location>
        <topology evidence="1">Multi-pass membrane protein</topology>
    </subcellularLocation>
</comment>
<sequence>MDLSSHHFVSLGFTIQIAILHNISGIGGSLFSALFIIPANVSVGASGAIMSLV</sequence>
<comment type="similarity">
    <text evidence="2">Belongs to the peptidase S54 family.</text>
</comment>
<dbReference type="GO" id="GO:0004252">
    <property type="term" value="F:serine-type endopeptidase activity"/>
    <property type="evidence" value="ECO:0007669"/>
    <property type="project" value="InterPro"/>
</dbReference>
<reference evidence="7" key="2">
    <citation type="submission" date="2007-03" db="EMBL/GenBank/DDBJ databases">
        <authorList>
            <consortium name="The International Medicago Genome Annotation Group"/>
        </authorList>
    </citation>
    <scope>NUCLEOTIDE SEQUENCE</scope>
</reference>
<protein>
    <recommendedName>
        <fullName evidence="6">Peptidase S54 rhomboid domain-containing protein</fullName>
    </recommendedName>
</protein>
<evidence type="ECO:0000256" key="1">
    <source>
        <dbReference type="ARBA" id="ARBA00004141"/>
    </source>
</evidence>
<gene>
    <name evidence="7" type="ORF">MtrDRAFT_AC152185g45v2</name>
</gene>
<dbReference type="GO" id="GO:0016020">
    <property type="term" value="C:membrane"/>
    <property type="evidence" value="ECO:0007669"/>
    <property type="project" value="UniProtKB-SubCell"/>
</dbReference>
<keyword evidence="4" id="KW-1133">Transmembrane helix</keyword>
<evidence type="ECO:0000259" key="6">
    <source>
        <dbReference type="Pfam" id="PF01694"/>
    </source>
</evidence>
<keyword evidence="3" id="KW-0812">Transmembrane</keyword>
<evidence type="ECO:0000313" key="7">
    <source>
        <dbReference type="EMBL" id="ABN07960.1"/>
    </source>
</evidence>
<organism evidence="7">
    <name type="scientific">Medicago truncatula</name>
    <name type="common">Barrel medic</name>
    <name type="synonym">Medicago tribuloides</name>
    <dbReference type="NCBI Taxonomy" id="3880"/>
    <lineage>
        <taxon>Eukaryota</taxon>
        <taxon>Viridiplantae</taxon>
        <taxon>Streptophyta</taxon>
        <taxon>Embryophyta</taxon>
        <taxon>Tracheophyta</taxon>
        <taxon>Spermatophyta</taxon>
        <taxon>Magnoliopsida</taxon>
        <taxon>eudicotyledons</taxon>
        <taxon>Gunneridae</taxon>
        <taxon>Pentapetalae</taxon>
        <taxon>rosids</taxon>
        <taxon>fabids</taxon>
        <taxon>Fabales</taxon>
        <taxon>Fabaceae</taxon>
        <taxon>Papilionoideae</taxon>
        <taxon>50 kb inversion clade</taxon>
        <taxon>NPAAA clade</taxon>
        <taxon>Hologalegina</taxon>
        <taxon>IRL clade</taxon>
        <taxon>Trifolieae</taxon>
        <taxon>Medicago</taxon>
    </lineage>
</organism>
<dbReference type="AlphaFoldDB" id="A2Q2V4"/>
<name>A2Q2V4_MEDTR</name>
<dbReference type="InterPro" id="IPR035952">
    <property type="entry name" value="Rhomboid-like_sf"/>
</dbReference>
<reference evidence="7" key="1">
    <citation type="submission" date="2004-10" db="EMBL/GenBank/DDBJ databases">
        <authorList>
            <person name="Town C.D."/>
        </authorList>
    </citation>
    <scope>NUCLEOTIDE SEQUENCE</scope>
</reference>
<evidence type="ECO:0000256" key="2">
    <source>
        <dbReference type="ARBA" id="ARBA00009045"/>
    </source>
</evidence>
<evidence type="ECO:0000256" key="5">
    <source>
        <dbReference type="ARBA" id="ARBA00023136"/>
    </source>
</evidence>
<evidence type="ECO:0000256" key="3">
    <source>
        <dbReference type="ARBA" id="ARBA00022692"/>
    </source>
</evidence>
<keyword evidence="5" id="KW-0472">Membrane</keyword>
<dbReference type="SUPFAM" id="SSF144091">
    <property type="entry name" value="Rhomboid-like"/>
    <property type="match status" value="1"/>
</dbReference>
<accession>A2Q2V4</accession>